<evidence type="ECO:0000256" key="6">
    <source>
        <dbReference type="SAM" id="SignalP"/>
    </source>
</evidence>
<feature type="chain" id="PRO_5046614296" description="peptidylprolyl isomerase" evidence="6">
    <location>
        <begin position="27"/>
        <end position="345"/>
    </location>
</feature>
<keyword evidence="9" id="KW-1185">Reference proteome</keyword>
<dbReference type="EC" id="5.2.1.8" evidence="2"/>
<reference evidence="8 9" key="1">
    <citation type="submission" date="2023-03" db="EMBL/GenBank/DDBJ databases">
        <title>Draft genome sequence of the bacteria which degrade cell wall of Tricholomamatutake.</title>
        <authorList>
            <person name="Konishi Y."/>
            <person name="Fukuta Y."/>
            <person name="Shirasaka N."/>
        </authorList>
    </citation>
    <scope>NUCLEOTIDE SEQUENCE [LARGE SCALE GENOMIC DNA]</scope>
    <source>
        <strain evidence="9">mu1</strain>
    </source>
</reference>
<dbReference type="Proteomes" id="UP001157114">
    <property type="component" value="Unassembled WGS sequence"/>
</dbReference>
<evidence type="ECO:0000256" key="5">
    <source>
        <dbReference type="ARBA" id="ARBA00023235"/>
    </source>
</evidence>
<evidence type="ECO:0000313" key="9">
    <source>
        <dbReference type="Proteomes" id="UP001157114"/>
    </source>
</evidence>
<dbReference type="PROSITE" id="PS51257">
    <property type="entry name" value="PROKAR_LIPOPROTEIN"/>
    <property type="match status" value="1"/>
</dbReference>
<keyword evidence="5" id="KW-0413">Isomerase</keyword>
<evidence type="ECO:0000256" key="4">
    <source>
        <dbReference type="ARBA" id="ARBA00023110"/>
    </source>
</evidence>
<proteinExistence type="predicted"/>
<gene>
    <name evidence="8" type="ORF">MU1_13410</name>
</gene>
<feature type="signal peptide" evidence="6">
    <location>
        <begin position="1"/>
        <end position="26"/>
    </location>
</feature>
<evidence type="ECO:0000256" key="3">
    <source>
        <dbReference type="ARBA" id="ARBA00022729"/>
    </source>
</evidence>
<dbReference type="PANTHER" id="PTHR47245">
    <property type="entry name" value="PEPTIDYLPROLYL ISOMERASE"/>
    <property type="match status" value="1"/>
</dbReference>
<keyword evidence="4" id="KW-0697">Rotamase</keyword>
<evidence type="ECO:0000256" key="2">
    <source>
        <dbReference type="ARBA" id="ARBA00013194"/>
    </source>
</evidence>
<organism evidence="8 9">
    <name type="scientific">Paenibacillus glycanilyticus</name>
    <dbReference type="NCBI Taxonomy" id="126569"/>
    <lineage>
        <taxon>Bacteria</taxon>
        <taxon>Bacillati</taxon>
        <taxon>Bacillota</taxon>
        <taxon>Bacilli</taxon>
        <taxon>Bacillales</taxon>
        <taxon>Paenibacillaceae</taxon>
        <taxon>Paenibacillus</taxon>
    </lineage>
</organism>
<dbReference type="InterPro" id="IPR050245">
    <property type="entry name" value="PrsA_foldase"/>
</dbReference>
<feature type="domain" description="PpiC" evidence="7">
    <location>
        <begin position="182"/>
        <end position="309"/>
    </location>
</feature>
<comment type="catalytic activity">
    <reaction evidence="1">
        <text>[protein]-peptidylproline (omega=180) = [protein]-peptidylproline (omega=0)</text>
        <dbReference type="Rhea" id="RHEA:16237"/>
        <dbReference type="Rhea" id="RHEA-COMP:10747"/>
        <dbReference type="Rhea" id="RHEA-COMP:10748"/>
        <dbReference type="ChEBI" id="CHEBI:83833"/>
        <dbReference type="ChEBI" id="CHEBI:83834"/>
        <dbReference type="EC" id="5.2.1.8"/>
    </reaction>
</comment>
<dbReference type="PANTHER" id="PTHR47245:SF1">
    <property type="entry name" value="FOLDASE PROTEIN PRSA"/>
    <property type="match status" value="1"/>
</dbReference>
<keyword evidence="3 6" id="KW-0732">Signal</keyword>
<dbReference type="Pfam" id="PF13145">
    <property type="entry name" value="Rotamase_2"/>
    <property type="match status" value="1"/>
</dbReference>
<dbReference type="RefSeq" id="WP_284237711.1">
    <property type="nucleotide sequence ID" value="NZ_BSSQ01000005.1"/>
</dbReference>
<accession>A0ABQ6GD42</accession>
<comment type="caution">
    <text evidence="8">The sequence shown here is derived from an EMBL/GenBank/DDBJ whole genome shotgun (WGS) entry which is preliminary data.</text>
</comment>
<dbReference type="InterPro" id="IPR000297">
    <property type="entry name" value="PPIase_PpiC"/>
</dbReference>
<evidence type="ECO:0000313" key="8">
    <source>
        <dbReference type="EMBL" id="GLX66997.1"/>
    </source>
</evidence>
<name>A0ABQ6GD42_9BACL</name>
<evidence type="ECO:0000259" key="7">
    <source>
        <dbReference type="Pfam" id="PF13145"/>
    </source>
</evidence>
<sequence length="345" mass="39535">MRQRTNHAFKALGAMLLMSGAISLMLSSCGNPPRPLNVAWVNGIPIEKEEMQTAMNRERSLVINYFHEKYGVEESTTFWNGTYGGESPKDLLKKNAMNKLVRYKVEGELAAEKNLVQSLDYKSFLTEWKSENKRREQTVAEGGVIYGPVAFSEDQYLQYTQSTLNIKLKEAWARTQQIGQNQLKTEYEKTKDERYRKPDQFQVEILTLAFTDADRDHALLILKNMLTAWEKGNGTLDQLSDPYHIHYEQVDYTSGLDSVEAGHPSIWASIQHLKAGESSEIVDEQSAWVVFHVKDRLAGGYEEFEKVKDAVKNHYIEEQFNNMIEGKVRQAEITFNDQVYKALSA</sequence>
<protein>
    <recommendedName>
        <fullName evidence="2">peptidylprolyl isomerase</fullName>
        <ecNumber evidence="2">5.2.1.8</ecNumber>
    </recommendedName>
</protein>
<evidence type="ECO:0000256" key="1">
    <source>
        <dbReference type="ARBA" id="ARBA00000971"/>
    </source>
</evidence>
<dbReference type="EMBL" id="BSSQ01000005">
    <property type="protein sequence ID" value="GLX66997.1"/>
    <property type="molecule type" value="Genomic_DNA"/>
</dbReference>